<accession>A0A948WBK1</accession>
<feature type="chain" id="PRO_5037398509" evidence="1">
    <location>
        <begin position="26"/>
        <end position="389"/>
    </location>
</feature>
<proteinExistence type="predicted"/>
<name>A0A948WBK1_UNCEI</name>
<reference evidence="2" key="1">
    <citation type="submission" date="2021-05" db="EMBL/GenBank/DDBJ databases">
        <title>Energy efficiency and biological interactions define the core microbiome of deep oligotrophic groundwater.</title>
        <authorList>
            <person name="Mehrshad M."/>
            <person name="Lopez-Fernandez M."/>
            <person name="Bell E."/>
            <person name="Bernier-Latmani R."/>
            <person name="Bertilsson S."/>
            <person name="Dopson M."/>
        </authorList>
    </citation>
    <scope>NUCLEOTIDE SEQUENCE</scope>
    <source>
        <strain evidence="2">Modern_marine.mb.64</strain>
    </source>
</reference>
<dbReference type="InterPro" id="IPR026444">
    <property type="entry name" value="Secre_tail"/>
</dbReference>
<gene>
    <name evidence="2" type="ORF">KJ970_03860</name>
</gene>
<evidence type="ECO:0000256" key="1">
    <source>
        <dbReference type="SAM" id="SignalP"/>
    </source>
</evidence>
<dbReference type="Gene3D" id="2.60.40.4070">
    <property type="match status" value="2"/>
</dbReference>
<evidence type="ECO:0000313" key="3">
    <source>
        <dbReference type="Proteomes" id="UP000777784"/>
    </source>
</evidence>
<evidence type="ECO:0000313" key="2">
    <source>
        <dbReference type="EMBL" id="MBU2690038.1"/>
    </source>
</evidence>
<keyword evidence="1" id="KW-0732">Signal</keyword>
<protein>
    <submittedName>
        <fullName evidence="2">T9SS type A sorting domain-containing protein</fullName>
    </submittedName>
</protein>
<organism evidence="2 3">
    <name type="scientific">Eiseniibacteriota bacterium</name>
    <dbReference type="NCBI Taxonomy" id="2212470"/>
    <lineage>
        <taxon>Bacteria</taxon>
        <taxon>Candidatus Eiseniibacteriota</taxon>
    </lineage>
</organism>
<dbReference type="AlphaFoldDB" id="A0A948WBK1"/>
<dbReference type="Proteomes" id="UP000777784">
    <property type="component" value="Unassembled WGS sequence"/>
</dbReference>
<sequence>MLSRMKVIAGAVLAAMWFASPPVPAQEPPAPADLGALTVVLEDVHGVLHTGSTDSANPMVVETPLGEGIVHFGRALTLEEFEYVWWTLLTPGGAFQYINPFDINVAPDRSWVQILEFENLRPWDDIFGPGDLSVDPSWFEPHEAFFHFKHTFTGITWMGSACEPLGINDPTDWICYGQGLTGKDTSDPPTSYELLPACPNPVESDGVVQIRFDVPESSEVWILVIDIEGNVVRTLVDGNFDAGHYSVHWDLLDGVGLPVPLGIYHVLWDKGWVLICSGDIQITEGSSSVDQTILSPPVVITTAPNPFTKPAGANITFRVQEPMKIALSIHDVAGRRIRTLLTPQDVMAGVHSTIWVGNDMNNEPVTGGVYFVRLEAGGRIWTKRIILLR</sequence>
<comment type="caution">
    <text evidence="2">The sequence shown here is derived from an EMBL/GenBank/DDBJ whole genome shotgun (WGS) entry which is preliminary data.</text>
</comment>
<dbReference type="EMBL" id="JAHJDP010000023">
    <property type="protein sequence ID" value="MBU2690038.1"/>
    <property type="molecule type" value="Genomic_DNA"/>
</dbReference>
<feature type="signal peptide" evidence="1">
    <location>
        <begin position="1"/>
        <end position="25"/>
    </location>
</feature>
<dbReference type="NCBIfam" id="TIGR04183">
    <property type="entry name" value="Por_Secre_tail"/>
    <property type="match status" value="1"/>
</dbReference>